<feature type="region of interest" description="Disordered" evidence="1">
    <location>
        <begin position="913"/>
        <end position="966"/>
    </location>
</feature>
<feature type="region of interest" description="Disordered" evidence="1">
    <location>
        <begin position="561"/>
        <end position="651"/>
    </location>
</feature>
<feature type="region of interest" description="Disordered" evidence="1">
    <location>
        <begin position="441"/>
        <end position="468"/>
    </location>
</feature>
<organism evidence="2 3">
    <name type="scientific">Zophobas morio</name>
    <dbReference type="NCBI Taxonomy" id="2755281"/>
    <lineage>
        <taxon>Eukaryota</taxon>
        <taxon>Metazoa</taxon>
        <taxon>Ecdysozoa</taxon>
        <taxon>Arthropoda</taxon>
        <taxon>Hexapoda</taxon>
        <taxon>Insecta</taxon>
        <taxon>Pterygota</taxon>
        <taxon>Neoptera</taxon>
        <taxon>Endopterygota</taxon>
        <taxon>Coleoptera</taxon>
        <taxon>Polyphaga</taxon>
        <taxon>Cucujiformia</taxon>
        <taxon>Tenebrionidae</taxon>
        <taxon>Zophobas</taxon>
    </lineage>
</organism>
<evidence type="ECO:0000256" key="1">
    <source>
        <dbReference type="SAM" id="MobiDB-lite"/>
    </source>
</evidence>
<feature type="compositionally biased region" description="Basic and acidic residues" evidence="1">
    <location>
        <begin position="380"/>
        <end position="390"/>
    </location>
</feature>
<feature type="region of interest" description="Disordered" evidence="1">
    <location>
        <begin position="371"/>
        <end position="390"/>
    </location>
</feature>
<feature type="compositionally biased region" description="Basic and acidic residues" evidence="1">
    <location>
        <begin position="915"/>
        <end position="926"/>
    </location>
</feature>
<proteinExistence type="predicted"/>
<protein>
    <submittedName>
        <fullName evidence="2">Uncharacterized protein</fullName>
    </submittedName>
</protein>
<keyword evidence="3" id="KW-1185">Reference proteome</keyword>
<feature type="compositionally biased region" description="Basic and acidic residues" evidence="1">
    <location>
        <begin position="935"/>
        <end position="948"/>
    </location>
</feature>
<dbReference type="Proteomes" id="UP001168821">
    <property type="component" value="Unassembled WGS sequence"/>
</dbReference>
<accession>A0AA38IE58</accession>
<name>A0AA38IE58_9CUCU</name>
<comment type="caution">
    <text evidence="2">The sequence shown here is derived from an EMBL/GenBank/DDBJ whole genome shotgun (WGS) entry which is preliminary data.</text>
</comment>
<evidence type="ECO:0000313" key="3">
    <source>
        <dbReference type="Proteomes" id="UP001168821"/>
    </source>
</evidence>
<feature type="region of interest" description="Disordered" evidence="1">
    <location>
        <begin position="663"/>
        <end position="687"/>
    </location>
</feature>
<gene>
    <name evidence="2" type="ORF">Zmor_012771</name>
</gene>
<dbReference type="EMBL" id="JALNTZ010000004">
    <property type="protein sequence ID" value="KAJ3653524.1"/>
    <property type="molecule type" value="Genomic_DNA"/>
</dbReference>
<evidence type="ECO:0000313" key="2">
    <source>
        <dbReference type="EMBL" id="KAJ3653524.1"/>
    </source>
</evidence>
<reference evidence="2" key="1">
    <citation type="journal article" date="2023" name="G3 (Bethesda)">
        <title>Whole genome assemblies of Zophobas morio and Tenebrio molitor.</title>
        <authorList>
            <person name="Kaur S."/>
            <person name="Stinson S.A."/>
            <person name="diCenzo G.C."/>
        </authorList>
    </citation>
    <scope>NUCLEOTIDE SEQUENCE</scope>
    <source>
        <strain evidence="2">QUZm001</strain>
    </source>
</reference>
<sequence>MSQPAVKNSGVFTRTLFDGECIDLTDDADLQTIDNNKVRNNVKPTLQMRPAVNENAKLVNQQPVKTMSAPPKPVLKPTIENCNNKNIVVLSNQVVSLEKVKQHDGFVYVRPVSTTFEDTGVEEGDVVVTPSSKEIRSKKFPMDQPSADPLSNVDNDDDDVIFLPIGAQLKQRTSQTPNQILKPVQKVVQNAKPGSIMNKLSEAISSLKATQTRTENKILVPRLQHTQTVQKTLAKPQPNLQIISRKPPQKVVQAVKANPGANGTNVQLQQGSKPVKVSPVAAAERTIASYKPIPELTKNKMAPGPVNLPSLEKFGIVNKVGRLSREEVLKAVKSISKVGPQRPKVAKKTYVKIKQGDTVVVQNPFSNGKSEANEVVVPEDGEKNKTASQREDSTLSQIVIQNVYTADDSLFNSPETAAIITEDTQQLVFLNGVSNVDTVPKTPLVQDTPPLATKPNILKPQKTPQTPNLLIDPIRGSVIYNKAIQKHVKPGDGSPVNLSDLAETVSAVATITPNADGNTDGTNKGDVVFLLYPVGDDSESGSPFQEGQVRQVLALVPSDSKFAPAAPVPDVTESKKTDSDLMPPPMVPFLRNIGVNKPSPSSSKGFEPPQIVELDPPDPSQIRKHPRKDLGVHNTRRSFPSENYIPKPSPGEADLQELLEQLGGPPRKKITPPRILKPDSQKGSFRKALPKPLRKVVEPPVVTPVDILQIINRGKKPEIEGRCVYNQDPKNGVHFLGFTKREMRPASCLKEIKAIIKKDKTKITRLRNKMAAQDRSHVVYCGGASNYFLPEGVKTECEEEEARHEIEYQTFTFENTERRHELVETEILPTITEVVSKVNLQVLQMKQTRKSAAPANLSRTEEALQLIKKGLEMIQSWSQDDKVEKRKRVDPIFQGKRGEAEVVPVVEKAPRRRKQVIEEKEEEPVTKRGRGRPRLSKDGQEGGVKKVTNDGVAKKRGRKKTADDSDDDLLVVKRVDIIKNPEVGKRRGRRKKM</sequence>
<dbReference type="AlphaFoldDB" id="A0AA38IE58"/>